<dbReference type="Proteomes" id="UP000250434">
    <property type="component" value="Chromosome"/>
</dbReference>
<feature type="domain" description="HTH marR-type" evidence="2">
    <location>
        <begin position="11"/>
        <end position="147"/>
    </location>
</feature>
<evidence type="ECO:0000313" key="3">
    <source>
        <dbReference type="EMBL" id="AXB41823.1"/>
    </source>
</evidence>
<protein>
    <submittedName>
        <fullName evidence="3">MarR family transcriptional regulator</fullName>
    </submittedName>
</protein>
<dbReference type="InterPro" id="IPR036390">
    <property type="entry name" value="WH_DNA-bd_sf"/>
</dbReference>
<organism evidence="3 4">
    <name type="scientific">Amycolatopsis albispora</name>
    <dbReference type="NCBI Taxonomy" id="1804986"/>
    <lineage>
        <taxon>Bacteria</taxon>
        <taxon>Bacillati</taxon>
        <taxon>Actinomycetota</taxon>
        <taxon>Actinomycetes</taxon>
        <taxon>Pseudonocardiales</taxon>
        <taxon>Pseudonocardiaceae</taxon>
        <taxon>Amycolatopsis</taxon>
    </lineage>
</organism>
<dbReference type="SMART" id="SM00347">
    <property type="entry name" value="HTH_MARR"/>
    <property type="match status" value="1"/>
</dbReference>
<dbReference type="Pfam" id="PF12802">
    <property type="entry name" value="MarR_2"/>
    <property type="match status" value="1"/>
</dbReference>
<dbReference type="PRINTS" id="PR00598">
    <property type="entry name" value="HTHMARR"/>
</dbReference>
<dbReference type="PROSITE" id="PS50995">
    <property type="entry name" value="HTH_MARR_2"/>
    <property type="match status" value="1"/>
</dbReference>
<dbReference type="InterPro" id="IPR039422">
    <property type="entry name" value="MarR/SlyA-like"/>
</dbReference>
<gene>
    <name evidence="3" type="ORF">A4R43_04175</name>
</gene>
<dbReference type="GO" id="GO:0003700">
    <property type="term" value="F:DNA-binding transcription factor activity"/>
    <property type="evidence" value="ECO:0007669"/>
    <property type="project" value="InterPro"/>
</dbReference>
<feature type="region of interest" description="Disordered" evidence="1">
    <location>
        <begin position="165"/>
        <end position="191"/>
    </location>
</feature>
<dbReference type="InterPro" id="IPR036388">
    <property type="entry name" value="WH-like_DNA-bd_sf"/>
</dbReference>
<dbReference type="InterPro" id="IPR000835">
    <property type="entry name" value="HTH_MarR-typ"/>
</dbReference>
<dbReference type="EMBL" id="CP015163">
    <property type="protein sequence ID" value="AXB41823.1"/>
    <property type="molecule type" value="Genomic_DNA"/>
</dbReference>
<dbReference type="GO" id="GO:0006950">
    <property type="term" value="P:response to stress"/>
    <property type="evidence" value="ECO:0007669"/>
    <property type="project" value="TreeGrafter"/>
</dbReference>
<dbReference type="PANTHER" id="PTHR33164">
    <property type="entry name" value="TRANSCRIPTIONAL REGULATOR, MARR FAMILY"/>
    <property type="match status" value="1"/>
</dbReference>
<keyword evidence="4" id="KW-1185">Reference proteome</keyword>
<dbReference type="KEGG" id="aab:A4R43_04175"/>
<dbReference type="Gene3D" id="1.10.10.10">
    <property type="entry name" value="Winged helix-like DNA-binding domain superfamily/Winged helix DNA-binding domain"/>
    <property type="match status" value="1"/>
</dbReference>
<evidence type="ECO:0000259" key="2">
    <source>
        <dbReference type="PROSITE" id="PS50995"/>
    </source>
</evidence>
<dbReference type="OrthoDB" id="3254910at2"/>
<evidence type="ECO:0000256" key="1">
    <source>
        <dbReference type="SAM" id="MobiDB-lite"/>
    </source>
</evidence>
<dbReference type="PANTHER" id="PTHR33164:SF99">
    <property type="entry name" value="MARR FAMILY REGULATORY PROTEIN"/>
    <property type="match status" value="1"/>
</dbReference>
<name>A0A344L199_9PSEU</name>
<evidence type="ECO:0000313" key="4">
    <source>
        <dbReference type="Proteomes" id="UP000250434"/>
    </source>
</evidence>
<dbReference type="AlphaFoldDB" id="A0A344L199"/>
<reference evidence="3 4" key="1">
    <citation type="submission" date="2016-04" db="EMBL/GenBank/DDBJ databases">
        <title>Complete genome sequence and analysis of deep-sea sediment isolate, Amycolatopsis sp. WP1.</title>
        <authorList>
            <person name="Wang H."/>
            <person name="Chen S."/>
            <person name="Wu Q."/>
        </authorList>
    </citation>
    <scope>NUCLEOTIDE SEQUENCE [LARGE SCALE GENOMIC DNA]</scope>
    <source>
        <strain evidence="3 4">WP1</strain>
    </source>
</reference>
<accession>A0A344L199</accession>
<dbReference type="SUPFAM" id="SSF46785">
    <property type="entry name" value="Winged helix' DNA-binding domain"/>
    <property type="match status" value="1"/>
</dbReference>
<dbReference type="RefSeq" id="WP_113691086.1">
    <property type="nucleotide sequence ID" value="NZ_CP015163.1"/>
</dbReference>
<sequence length="191" mass="20618">MTEPRWLTDEEQRVWRSFSAAVSMLRGHVETQLQQESGMPHTYYEVLVALSEAPDRTLRMSELADVSRSSRSRLSHAVSRLEANGWVRRYSCATDKRGAWAALTPAGFAALEAAAPGHVEAVRESLFDPLTPEQVRALGEISDAIVSKLAAPCAAAKARELAEDPCAAEPCDEAQPVLSGEPKARASGTSG</sequence>
<proteinExistence type="predicted"/>